<evidence type="ECO:0000259" key="2">
    <source>
        <dbReference type="Pfam" id="PF25885"/>
    </source>
</evidence>
<keyword evidence="4" id="KW-1185">Reference proteome</keyword>
<evidence type="ECO:0000313" key="4">
    <source>
        <dbReference type="Proteomes" id="UP001267710"/>
    </source>
</evidence>
<dbReference type="PANTHER" id="PTHR30386">
    <property type="entry name" value="MEMBRANE FUSION SUBUNIT OF EMRAB-TOLC MULTIDRUG EFFLUX PUMP"/>
    <property type="match status" value="1"/>
</dbReference>
<evidence type="ECO:0000256" key="1">
    <source>
        <dbReference type="ARBA" id="ARBA00004196"/>
    </source>
</evidence>
<gene>
    <name evidence="3" type="ORF">QE399_000981</name>
</gene>
<dbReference type="EMBL" id="JAVIZX010000001">
    <property type="protein sequence ID" value="MDR6213292.1"/>
    <property type="molecule type" value="Genomic_DNA"/>
</dbReference>
<dbReference type="Pfam" id="PF25885">
    <property type="entry name" value="HH_EMRA"/>
    <property type="match status" value="1"/>
</dbReference>
<sequence length="451" mass="46325">MTASQNTASAAPAAGNPQRRKALTALAAAVVLAGGAWGLYEWLVASHYENTDNAYVQGNVIQITPQTGGTVMSILADDTDFVKAGAPLVQLDPADARVALEQAEANLAQAVRQARTLYANNGSLAAQVSLRQADVAKAQSDVARAQDDLRRRQALTGNGAVSKEELNHAQSQLESARTALAAAQAGVVSAREQLASNQSLTQGVAVDQHPNVLAAAAKVREAFLADRRTALPAPVDGYVAKRTVQLGQRVAAGTPLMTVVPLNQVWVDANFKENQLRNLRLGQPATLTADLYGKKVEYQGTIAGMGVGTGSAFALLPAQNATGNWIKVVQRVPVRIALDAAQLQANPLRVGLSMDVTVNTSDRAGALLADAPRTQAVAQTAVYEALDQGAGAEVARIIAANAGPGYKPSVTATPTAAPAAVAAPLAKASAGPVQHLASAAGKAPGATPAAH</sequence>
<dbReference type="Proteomes" id="UP001267710">
    <property type="component" value="Unassembled WGS sequence"/>
</dbReference>
<name>A0ABU1I7U9_9BURK</name>
<dbReference type="Gene3D" id="2.40.50.100">
    <property type="match status" value="1"/>
</dbReference>
<dbReference type="InterPro" id="IPR050739">
    <property type="entry name" value="MFP"/>
</dbReference>
<dbReference type="Gene3D" id="1.10.287.470">
    <property type="entry name" value="Helix hairpin bin"/>
    <property type="match status" value="2"/>
</dbReference>
<dbReference type="RefSeq" id="WP_309826703.1">
    <property type="nucleotide sequence ID" value="NZ_JAVIZX010000001.1"/>
</dbReference>
<dbReference type="InterPro" id="IPR058633">
    <property type="entry name" value="EmrA/FarA_HH"/>
</dbReference>
<accession>A0ABU1I7U9</accession>
<feature type="domain" description="Multidrug export protein EmrA/FarA alpha-helical hairpin" evidence="2">
    <location>
        <begin position="95"/>
        <end position="229"/>
    </location>
</feature>
<protein>
    <submittedName>
        <fullName evidence="3">Membrane fusion protein (Multidrug efflux system)</fullName>
    </submittedName>
</protein>
<evidence type="ECO:0000313" key="3">
    <source>
        <dbReference type="EMBL" id="MDR6213292.1"/>
    </source>
</evidence>
<organism evidence="3 4">
    <name type="scientific">Paracidovorax wautersii</name>
    <dbReference type="NCBI Taxonomy" id="1177982"/>
    <lineage>
        <taxon>Bacteria</taxon>
        <taxon>Pseudomonadati</taxon>
        <taxon>Pseudomonadota</taxon>
        <taxon>Betaproteobacteria</taxon>
        <taxon>Burkholderiales</taxon>
        <taxon>Comamonadaceae</taxon>
        <taxon>Paracidovorax</taxon>
    </lineage>
</organism>
<comment type="caution">
    <text evidence="3">The sequence shown here is derived from an EMBL/GenBank/DDBJ whole genome shotgun (WGS) entry which is preliminary data.</text>
</comment>
<reference evidence="3 4" key="1">
    <citation type="submission" date="2023-08" db="EMBL/GenBank/DDBJ databases">
        <title>Functional and genomic diversity of the sorghum phyllosphere microbiome.</title>
        <authorList>
            <person name="Shade A."/>
        </authorList>
    </citation>
    <scope>NUCLEOTIDE SEQUENCE [LARGE SCALE GENOMIC DNA]</scope>
    <source>
        <strain evidence="3 4">SORGH_AS_0335</strain>
    </source>
</reference>
<comment type="subcellular location">
    <subcellularLocation>
        <location evidence="1">Cell envelope</location>
    </subcellularLocation>
</comment>
<dbReference type="SUPFAM" id="SSF111369">
    <property type="entry name" value="HlyD-like secretion proteins"/>
    <property type="match status" value="2"/>
</dbReference>
<dbReference type="Gene3D" id="2.40.30.170">
    <property type="match status" value="1"/>
</dbReference>
<dbReference type="PANTHER" id="PTHR30386:SF19">
    <property type="entry name" value="MULTIDRUG EXPORT PROTEIN EMRA-RELATED"/>
    <property type="match status" value="1"/>
</dbReference>
<proteinExistence type="predicted"/>